<evidence type="ECO:0000313" key="3">
    <source>
        <dbReference type="Proteomes" id="UP001552299"/>
    </source>
</evidence>
<gene>
    <name evidence="2" type="ORF">M5K25_009912</name>
</gene>
<keyword evidence="3" id="KW-1185">Reference proteome</keyword>
<evidence type="ECO:0000256" key="1">
    <source>
        <dbReference type="SAM" id="MobiDB-lite"/>
    </source>
</evidence>
<accession>A0ABD0V719</accession>
<evidence type="ECO:0000313" key="2">
    <source>
        <dbReference type="EMBL" id="KAL0920748.1"/>
    </source>
</evidence>
<organism evidence="2 3">
    <name type="scientific">Dendrobium thyrsiflorum</name>
    <name type="common">Pinecone-like raceme dendrobium</name>
    <name type="synonym">Orchid</name>
    <dbReference type="NCBI Taxonomy" id="117978"/>
    <lineage>
        <taxon>Eukaryota</taxon>
        <taxon>Viridiplantae</taxon>
        <taxon>Streptophyta</taxon>
        <taxon>Embryophyta</taxon>
        <taxon>Tracheophyta</taxon>
        <taxon>Spermatophyta</taxon>
        <taxon>Magnoliopsida</taxon>
        <taxon>Liliopsida</taxon>
        <taxon>Asparagales</taxon>
        <taxon>Orchidaceae</taxon>
        <taxon>Epidendroideae</taxon>
        <taxon>Malaxideae</taxon>
        <taxon>Dendrobiinae</taxon>
        <taxon>Dendrobium</taxon>
    </lineage>
</organism>
<reference evidence="2 3" key="1">
    <citation type="journal article" date="2024" name="Plant Biotechnol. J.">
        <title>Dendrobium thyrsiflorum genome and its molecular insights into genes involved in important horticultural traits.</title>
        <authorList>
            <person name="Chen B."/>
            <person name="Wang J.Y."/>
            <person name="Zheng P.J."/>
            <person name="Li K.L."/>
            <person name="Liang Y.M."/>
            <person name="Chen X.F."/>
            <person name="Zhang C."/>
            <person name="Zhao X."/>
            <person name="He X."/>
            <person name="Zhang G.Q."/>
            <person name="Liu Z.J."/>
            <person name="Xu Q."/>
        </authorList>
    </citation>
    <scope>NUCLEOTIDE SEQUENCE [LARGE SCALE GENOMIC DNA]</scope>
    <source>
        <strain evidence="2">GZMU011</strain>
    </source>
</reference>
<sequence>MDDKEDGKHSNDLSRLSDNRSIEVGKFGKGGRSGNDSRRGMLYNSRTAREEIDKEDGRHCNDLRLISTNFSREAGIILREERLAKEEGRDCRDFISIKIPPMTLAANGDPESFLAICPVSDDRERTSVSSMFLVSCSSCFMYSKSSSTSSASSMASRSCHSHLLRAGF</sequence>
<protein>
    <submittedName>
        <fullName evidence="2">Uncharacterized protein</fullName>
    </submittedName>
</protein>
<proteinExistence type="predicted"/>
<name>A0ABD0V719_DENTH</name>
<dbReference type="AlphaFoldDB" id="A0ABD0V719"/>
<feature type="compositionally biased region" description="Basic and acidic residues" evidence="1">
    <location>
        <begin position="1"/>
        <end position="23"/>
    </location>
</feature>
<feature type="region of interest" description="Disordered" evidence="1">
    <location>
        <begin position="1"/>
        <end position="44"/>
    </location>
</feature>
<comment type="caution">
    <text evidence="2">The sequence shown here is derived from an EMBL/GenBank/DDBJ whole genome shotgun (WGS) entry which is preliminary data.</text>
</comment>
<dbReference type="EMBL" id="JANQDX010000008">
    <property type="protein sequence ID" value="KAL0920748.1"/>
    <property type="molecule type" value="Genomic_DNA"/>
</dbReference>
<dbReference type="Proteomes" id="UP001552299">
    <property type="component" value="Unassembled WGS sequence"/>
</dbReference>